<name>A0A813QXE3_9BILA</name>
<dbReference type="AlphaFoldDB" id="A0A813QXE3"/>
<dbReference type="EMBL" id="CAJNOO010000056">
    <property type="protein sequence ID" value="CAF0774774.1"/>
    <property type="molecule type" value="Genomic_DNA"/>
</dbReference>
<dbReference type="Proteomes" id="UP000663889">
    <property type="component" value="Unassembled WGS sequence"/>
</dbReference>
<organism evidence="2 5">
    <name type="scientific">Rotaria sordida</name>
    <dbReference type="NCBI Taxonomy" id="392033"/>
    <lineage>
        <taxon>Eukaryota</taxon>
        <taxon>Metazoa</taxon>
        <taxon>Spiralia</taxon>
        <taxon>Gnathifera</taxon>
        <taxon>Rotifera</taxon>
        <taxon>Eurotatoria</taxon>
        <taxon>Bdelloidea</taxon>
        <taxon>Philodinida</taxon>
        <taxon>Philodinidae</taxon>
        <taxon>Rotaria</taxon>
    </lineage>
</organism>
<feature type="transmembrane region" description="Helical" evidence="1">
    <location>
        <begin position="43"/>
        <end position="62"/>
    </location>
</feature>
<protein>
    <submittedName>
        <fullName evidence="2">Uncharacterized protein</fullName>
    </submittedName>
</protein>
<sequence>MSTSLTAVRWYIRTKNFQVCNNLSNQTKEISLSNTQRQCRSNIPIALIATLLIFTIKLPYYIKRYSR</sequence>
<keyword evidence="1" id="KW-1133">Transmembrane helix</keyword>
<comment type="caution">
    <text evidence="2">The sequence shown here is derived from an EMBL/GenBank/DDBJ whole genome shotgun (WGS) entry which is preliminary data.</text>
</comment>
<dbReference type="EMBL" id="CAJNOU010000109">
    <property type="protein sequence ID" value="CAF0869146.1"/>
    <property type="molecule type" value="Genomic_DNA"/>
</dbReference>
<proteinExistence type="predicted"/>
<evidence type="ECO:0000313" key="5">
    <source>
        <dbReference type="Proteomes" id="UP000663882"/>
    </source>
</evidence>
<dbReference type="OrthoDB" id="9978642at2759"/>
<keyword evidence="1" id="KW-0472">Membrane</keyword>
<accession>A0A813QXE3</accession>
<keyword evidence="1" id="KW-0812">Transmembrane</keyword>
<gene>
    <name evidence="4" type="ORF">OTI717_LOCUS8860</name>
    <name evidence="2" type="ORF">RFH988_LOCUS2565</name>
    <name evidence="3" type="ORF">SEV965_LOCUS4022</name>
</gene>
<evidence type="ECO:0000313" key="4">
    <source>
        <dbReference type="EMBL" id="CAF3641509.1"/>
    </source>
</evidence>
<reference evidence="2" key="1">
    <citation type="submission" date="2021-02" db="EMBL/GenBank/DDBJ databases">
        <authorList>
            <person name="Nowell W R."/>
        </authorList>
    </citation>
    <scope>NUCLEOTIDE SEQUENCE</scope>
</reference>
<dbReference type="Proteomes" id="UP000663882">
    <property type="component" value="Unassembled WGS sequence"/>
</dbReference>
<dbReference type="EMBL" id="CAJOAX010000727">
    <property type="protein sequence ID" value="CAF3641509.1"/>
    <property type="molecule type" value="Genomic_DNA"/>
</dbReference>
<evidence type="ECO:0000256" key="1">
    <source>
        <dbReference type="SAM" id="Phobius"/>
    </source>
</evidence>
<evidence type="ECO:0000313" key="2">
    <source>
        <dbReference type="EMBL" id="CAF0774774.1"/>
    </source>
</evidence>
<evidence type="ECO:0000313" key="3">
    <source>
        <dbReference type="EMBL" id="CAF0869146.1"/>
    </source>
</evidence>
<dbReference type="Proteomes" id="UP000663823">
    <property type="component" value="Unassembled WGS sequence"/>
</dbReference>